<dbReference type="EMBL" id="AP024145">
    <property type="protein sequence ID" value="BCM83815.1"/>
    <property type="molecule type" value="Genomic_DNA"/>
</dbReference>
<sequence>MPQPPRAPSVRFWVEPGDIPAEKAALRLHLTLAQFDAVRPRLFMRGFPRPDPDTGMYDLEAIDRWRHLRHPSLFPELVALGAMQTPALPAPARDLGEIAYEAEQKRRQEWIASRGRTKTLGEIDAEAEQTRRETWEEFRLSRKAARGQTGS</sequence>
<organism evidence="1 2">
    <name type="scientific">Methylobacterium indicum</name>
    <dbReference type="NCBI Taxonomy" id="1775910"/>
    <lineage>
        <taxon>Bacteria</taxon>
        <taxon>Pseudomonadati</taxon>
        <taxon>Pseudomonadota</taxon>
        <taxon>Alphaproteobacteria</taxon>
        <taxon>Hyphomicrobiales</taxon>
        <taxon>Methylobacteriaceae</taxon>
        <taxon>Methylobacterium</taxon>
    </lineage>
</organism>
<proteinExistence type="predicted"/>
<dbReference type="AlphaFoldDB" id="A0A8H8WSV2"/>
<reference evidence="1" key="1">
    <citation type="submission" date="2020-11" db="EMBL/GenBank/DDBJ databases">
        <title>Complete genome sequence of a novel pathogenic Methylobacterium strain isolated from rice in Vietnam.</title>
        <authorList>
            <person name="Lai K."/>
            <person name="Okazaki S."/>
            <person name="Higashi K."/>
            <person name="Mori H."/>
            <person name="Toyoda A."/>
            <person name="Kurokawa K."/>
        </authorList>
    </citation>
    <scope>NUCLEOTIDE SEQUENCE</scope>
    <source>
        <strain evidence="1">VL1</strain>
    </source>
</reference>
<evidence type="ECO:0000313" key="2">
    <source>
        <dbReference type="Proteomes" id="UP000663508"/>
    </source>
</evidence>
<name>A0A8H8WSV2_9HYPH</name>
<dbReference type="KEGG" id="mind:mvi_22760"/>
<accession>A0A8H8WSV2</accession>
<evidence type="ECO:0000313" key="1">
    <source>
        <dbReference type="EMBL" id="BCM83815.1"/>
    </source>
</evidence>
<dbReference type="RefSeq" id="WP_244748949.1">
    <property type="nucleotide sequence ID" value="NZ_AP024145.1"/>
</dbReference>
<dbReference type="Proteomes" id="UP000663508">
    <property type="component" value="Chromosome"/>
</dbReference>
<protein>
    <submittedName>
        <fullName evidence="1">Uncharacterized protein</fullName>
    </submittedName>
</protein>
<gene>
    <name evidence="1" type="ORF">mvi_22760</name>
</gene>